<organism evidence="1 2">
    <name type="scientific">Puccinia striiformis f. sp. tritici PST-78</name>
    <dbReference type="NCBI Taxonomy" id="1165861"/>
    <lineage>
        <taxon>Eukaryota</taxon>
        <taxon>Fungi</taxon>
        <taxon>Dikarya</taxon>
        <taxon>Basidiomycota</taxon>
        <taxon>Pucciniomycotina</taxon>
        <taxon>Pucciniomycetes</taxon>
        <taxon>Pucciniales</taxon>
        <taxon>Pucciniaceae</taxon>
        <taxon>Puccinia</taxon>
    </lineage>
</organism>
<keyword evidence="2" id="KW-1185">Reference proteome</keyword>
<gene>
    <name evidence="1" type="ORF">PSTG_12167</name>
</gene>
<dbReference type="PANTHER" id="PTHR15887">
    <property type="entry name" value="TRANSMEMBRANE PROTEIN 69"/>
    <property type="match status" value="1"/>
</dbReference>
<dbReference type="STRING" id="1165861.A0A0L0V5R7"/>
<evidence type="ECO:0000313" key="2">
    <source>
        <dbReference type="Proteomes" id="UP000054564"/>
    </source>
</evidence>
<dbReference type="EMBL" id="AJIL01000115">
    <property type="protein sequence ID" value="KNE94521.1"/>
    <property type="molecule type" value="Genomic_DNA"/>
</dbReference>
<dbReference type="Proteomes" id="UP000054564">
    <property type="component" value="Unassembled WGS sequence"/>
</dbReference>
<dbReference type="AlphaFoldDB" id="A0A0L0V5R7"/>
<dbReference type="InterPro" id="IPR021836">
    <property type="entry name" value="DUF3429"/>
</dbReference>
<proteinExistence type="predicted"/>
<evidence type="ECO:0000313" key="1">
    <source>
        <dbReference type="EMBL" id="KNE94521.1"/>
    </source>
</evidence>
<reference evidence="2" key="1">
    <citation type="submission" date="2014-03" db="EMBL/GenBank/DDBJ databases">
        <title>The Genome Sequence of Puccinia striiformis f. sp. tritici PST-78.</title>
        <authorList>
            <consortium name="The Broad Institute Genome Sequencing Platform"/>
            <person name="Cuomo C."/>
            <person name="Hulbert S."/>
            <person name="Chen X."/>
            <person name="Walker B."/>
            <person name="Young S.K."/>
            <person name="Zeng Q."/>
            <person name="Gargeya S."/>
            <person name="Fitzgerald M."/>
            <person name="Haas B."/>
            <person name="Abouelleil A."/>
            <person name="Alvarado L."/>
            <person name="Arachchi H.M."/>
            <person name="Berlin A.M."/>
            <person name="Chapman S.B."/>
            <person name="Goldberg J."/>
            <person name="Griggs A."/>
            <person name="Gujja S."/>
            <person name="Hansen M."/>
            <person name="Howarth C."/>
            <person name="Imamovic A."/>
            <person name="Larimer J."/>
            <person name="McCowan C."/>
            <person name="Montmayeur A."/>
            <person name="Murphy C."/>
            <person name="Neiman D."/>
            <person name="Pearson M."/>
            <person name="Priest M."/>
            <person name="Roberts A."/>
            <person name="Saif S."/>
            <person name="Shea T."/>
            <person name="Sisk P."/>
            <person name="Sykes S."/>
            <person name="Wortman J."/>
            <person name="Nusbaum C."/>
            <person name="Birren B."/>
        </authorList>
    </citation>
    <scope>NUCLEOTIDE SEQUENCE [LARGE SCALE GENOMIC DNA]</scope>
    <source>
        <strain evidence="2">race PST-78</strain>
    </source>
</reference>
<comment type="caution">
    <text evidence="1">The sequence shown here is derived from an EMBL/GenBank/DDBJ whole genome shotgun (WGS) entry which is preliminary data.</text>
</comment>
<name>A0A0L0V5R7_9BASI</name>
<dbReference type="PANTHER" id="PTHR15887:SF1">
    <property type="entry name" value="TRANSMEMBRANE PROTEIN 69"/>
    <property type="match status" value="1"/>
</dbReference>
<sequence>MHVKITLTRGTASLVPYFATCITTFISPMKPFLPIEDCVCCSLPFFFPHALELILSDGFLPAANFDVDTALALLYHNEDLKVTYGAGPSTGASTLLFEVCEPIKLVNLSAERYWLGALLVALAWPTLLLPHQVALASQWAALTIVWYTDMLAKTLLSKKKLQSIRENQIAQHNNKAFLRITDVAGARRKQLNEAEN</sequence>
<protein>
    <submittedName>
        <fullName evidence="1">Uncharacterized protein</fullName>
    </submittedName>
</protein>
<accession>A0A0L0V5R7</accession>